<dbReference type="OrthoDB" id="606679at2"/>
<proteinExistence type="predicted"/>
<reference evidence="3 4" key="1">
    <citation type="submission" date="2019-03" db="EMBL/GenBank/DDBJ databases">
        <authorList>
            <person name="Kim M.K.M."/>
        </authorList>
    </citation>
    <scope>NUCLEOTIDE SEQUENCE [LARGE SCALE GENOMIC DNA]</scope>
    <source>
        <strain evidence="3 4">17J68-12</strain>
    </source>
</reference>
<feature type="signal peptide" evidence="2">
    <location>
        <begin position="1"/>
        <end position="21"/>
    </location>
</feature>
<dbReference type="RefSeq" id="WP_131450660.1">
    <property type="nucleotide sequence ID" value="NZ_SJZI01000052.1"/>
</dbReference>
<evidence type="ECO:0000256" key="2">
    <source>
        <dbReference type="SAM" id="SignalP"/>
    </source>
</evidence>
<name>A0A4V2NV59_9BACT</name>
<comment type="caution">
    <text evidence="3">The sequence shown here is derived from an EMBL/GenBank/DDBJ whole genome shotgun (WGS) entry which is preliminary data.</text>
</comment>
<sequence length="709" mass="79990">MRPTAALIFIAIVLIARDANAQEGDSAVKSSFFPNNFSLSQPSGINVISKKRVFRFNGGVAEYNFLLRSTVDSLFPAKDLSQHQFSVRAGVVVKDQLPLQVGAFVRRSNSEFLQDITDIQISLDVTELKRTVLVRLQARREDKLRKMYDTASIASYRSLQQSIEKKKTWLNEPANKLQLLQYRELINVPALSSDRKLSDSANHVRYDSIRKEAESFIEKYENVKKELKSLSDASDSLKNEQDLLLSAARDYEKLLRLADGGDRTALRKLRRTPEGEALLADRKQVPMGWIRNVRAFQLGRSNVYTSDLTAKNITINGINFEYNSWFIFGVTAGVLENRFRDFLMSNTPRTPQHMYQVRFGIGSIEGNHVLLSAFGGEKRIYGLNSTGGTPIRTKGLSLGGRWQIAPTVALYAEGAQTFAPDYRSFDTIGKSGNKISESGDRAYAVRLSGGVERHLLNFESYYRYQGANYQAFNRFQTNSEQTEWSVRVKKGFFRNHLRFDAGLSTNDYANPYVMHRYEARNVMKTFTAGFRKRGWPSISLGMQPVSQVTALGDQLFENRFEAITGSATHTYKLGVATATSTLLLSCFQNHLSDSAFALSNADNYFFTNSIFFKSFDLTVSFSRSIAWPTRYMVFENLIRIPFKAAGSLSFGFKINELNGADLKVGQNFELVFPVGKQMVTARVERGFWPGTTSKLTRNNSGSIGIRRTF</sequence>
<gene>
    <name evidence="3" type="ORF">EPD60_16715</name>
</gene>
<keyword evidence="2" id="KW-0732">Signal</keyword>
<feature type="coiled-coil region" evidence="1">
    <location>
        <begin position="206"/>
        <end position="240"/>
    </location>
</feature>
<organism evidence="3 4">
    <name type="scientific">Flaviaesturariibacter flavus</name>
    <dbReference type="NCBI Taxonomy" id="2502780"/>
    <lineage>
        <taxon>Bacteria</taxon>
        <taxon>Pseudomonadati</taxon>
        <taxon>Bacteroidota</taxon>
        <taxon>Chitinophagia</taxon>
        <taxon>Chitinophagales</taxon>
        <taxon>Chitinophagaceae</taxon>
        <taxon>Flaviaestuariibacter</taxon>
    </lineage>
</organism>
<protein>
    <submittedName>
        <fullName evidence="3">Uncharacterized protein</fullName>
    </submittedName>
</protein>
<keyword evidence="4" id="KW-1185">Reference proteome</keyword>
<evidence type="ECO:0000256" key="1">
    <source>
        <dbReference type="SAM" id="Coils"/>
    </source>
</evidence>
<accession>A0A4V2NV59</accession>
<dbReference type="Proteomes" id="UP000295334">
    <property type="component" value="Unassembled WGS sequence"/>
</dbReference>
<evidence type="ECO:0000313" key="3">
    <source>
        <dbReference type="EMBL" id="TCJ12186.1"/>
    </source>
</evidence>
<keyword evidence="1" id="KW-0175">Coiled coil</keyword>
<dbReference type="EMBL" id="SJZI01000052">
    <property type="protein sequence ID" value="TCJ12186.1"/>
    <property type="molecule type" value="Genomic_DNA"/>
</dbReference>
<evidence type="ECO:0000313" key="4">
    <source>
        <dbReference type="Proteomes" id="UP000295334"/>
    </source>
</evidence>
<feature type="chain" id="PRO_5020651019" evidence="2">
    <location>
        <begin position="22"/>
        <end position="709"/>
    </location>
</feature>
<dbReference type="AlphaFoldDB" id="A0A4V2NV59"/>